<comment type="caution">
    <text evidence="1">The sequence shown here is derived from an EMBL/GenBank/DDBJ whole genome shotgun (WGS) entry which is preliminary data.</text>
</comment>
<name>A0ABP8KAF8_9MICO</name>
<gene>
    <name evidence="1" type="ORF">GCM10023168_13990</name>
</gene>
<organism evidence="1 2">
    <name type="scientific">Fodinibacter luteus</name>
    <dbReference type="NCBI Taxonomy" id="552064"/>
    <lineage>
        <taxon>Bacteria</taxon>
        <taxon>Bacillati</taxon>
        <taxon>Actinomycetota</taxon>
        <taxon>Actinomycetes</taxon>
        <taxon>Micrococcales</taxon>
        <taxon>Intrasporangiaceae</taxon>
        <taxon>Fodinibacter (ex Wang et al. 2009)</taxon>
    </lineage>
</organism>
<sequence length="83" mass="9467">MNGENRPAVDLVSLTTRERDVWDAAYLSGYLAGHEAGARWADERGAELHREAVRIVHRMAGLPEVDPEDTRRRALARERRWSA</sequence>
<dbReference type="RefSeq" id="WP_345203965.1">
    <property type="nucleotide sequence ID" value="NZ_BAABGM010000009.1"/>
</dbReference>
<accession>A0ABP8KAF8</accession>
<dbReference type="Proteomes" id="UP001500945">
    <property type="component" value="Unassembled WGS sequence"/>
</dbReference>
<dbReference type="EMBL" id="BAABGM010000009">
    <property type="protein sequence ID" value="GAA4402946.1"/>
    <property type="molecule type" value="Genomic_DNA"/>
</dbReference>
<protein>
    <submittedName>
        <fullName evidence="1">Uncharacterized protein</fullName>
    </submittedName>
</protein>
<proteinExistence type="predicted"/>
<evidence type="ECO:0000313" key="2">
    <source>
        <dbReference type="Proteomes" id="UP001500945"/>
    </source>
</evidence>
<reference evidence="2" key="1">
    <citation type="journal article" date="2019" name="Int. J. Syst. Evol. Microbiol.">
        <title>The Global Catalogue of Microorganisms (GCM) 10K type strain sequencing project: providing services to taxonomists for standard genome sequencing and annotation.</title>
        <authorList>
            <consortium name="The Broad Institute Genomics Platform"/>
            <consortium name="The Broad Institute Genome Sequencing Center for Infectious Disease"/>
            <person name="Wu L."/>
            <person name="Ma J."/>
        </authorList>
    </citation>
    <scope>NUCLEOTIDE SEQUENCE [LARGE SCALE GENOMIC DNA]</scope>
    <source>
        <strain evidence="2">JCM 17809</strain>
    </source>
</reference>
<evidence type="ECO:0000313" key="1">
    <source>
        <dbReference type="EMBL" id="GAA4402946.1"/>
    </source>
</evidence>
<keyword evidence="2" id="KW-1185">Reference proteome</keyword>